<feature type="domain" description="LiaI-LiaF-like transmembrane region" evidence="2">
    <location>
        <begin position="11"/>
        <end position="52"/>
    </location>
</feature>
<accession>A0A926IM37</accession>
<name>A0A926IM37_9FIRM</name>
<proteinExistence type="predicted"/>
<evidence type="ECO:0000256" key="1">
    <source>
        <dbReference type="SAM" id="Phobius"/>
    </source>
</evidence>
<dbReference type="Proteomes" id="UP000601522">
    <property type="component" value="Unassembled WGS sequence"/>
</dbReference>
<dbReference type="Pfam" id="PF18917">
    <property type="entry name" value="LiaI-LiaF-like_TM1"/>
    <property type="match status" value="1"/>
</dbReference>
<feature type="transmembrane region" description="Helical" evidence="1">
    <location>
        <begin position="6"/>
        <end position="25"/>
    </location>
</feature>
<feature type="transmembrane region" description="Helical" evidence="1">
    <location>
        <begin position="37"/>
        <end position="56"/>
    </location>
</feature>
<feature type="transmembrane region" description="Helical" evidence="1">
    <location>
        <begin position="71"/>
        <end position="91"/>
    </location>
</feature>
<evidence type="ECO:0000313" key="3">
    <source>
        <dbReference type="EMBL" id="MBC8590025.1"/>
    </source>
</evidence>
<sequence>MKTKRVGTISMAIVLISFGILLFMAQFSKISSIELAIKFWPAILILLGGEILWYTFENKKSDKDCIIRYDIFSMFIVLVILMVNIGLYGLMETGILDYIKLRISEETIRYETNIDEINRR</sequence>
<keyword evidence="1" id="KW-0812">Transmembrane</keyword>
<comment type="caution">
    <text evidence="3">The sequence shown here is derived from an EMBL/GenBank/DDBJ whole genome shotgun (WGS) entry which is preliminary data.</text>
</comment>
<reference evidence="3 4" key="1">
    <citation type="submission" date="2020-08" db="EMBL/GenBank/DDBJ databases">
        <title>Genome public.</title>
        <authorList>
            <person name="Liu C."/>
            <person name="Sun Q."/>
        </authorList>
    </citation>
    <scope>NUCLEOTIDE SEQUENCE [LARGE SCALE GENOMIC DNA]</scope>
    <source>
        <strain evidence="3 4">NSJ-26</strain>
    </source>
</reference>
<evidence type="ECO:0000313" key="4">
    <source>
        <dbReference type="Proteomes" id="UP000601522"/>
    </source>
</evidence>
<dbReference type="AlphaFoldDB" id="A0A926IM37"/>
<protein>
    <recommendedName>
        <fullName evidence="2">LiaI-LiaF-like transmembrane region domain-containing protein</fullName>
    </recommendedName>
</protein>
<keyword evidence="4" id="KW-1185">Reference proteome</keyword>
<dbReference type="RefSeq" id="WP_249322816.1">
    <property type="nucleotide sequence ID" value="NZ_JACRTK010000001.1"/>
</dbReference>
<gene>
    <name evidence="3" type="ORF">H8689_02580</name>
</gene>
<organism evidence="3 4">
    <name type="scientific">Wansuia hejianensis</name>
    <dbReference type="NCBI Taxonomy" id="2763667"/>
    <lineage>
        <taxon>Bacteria</taxon>
        <taxon>Bacillati</taxon>
        <taxon>Bacillota</taxon>
        <taxon>Clostridia</taxon>
        <taxon>Lachnospirales</taxon>
        <taxon>Lachnospiraceae</taxon>
        <taxon>Wansuia</taxon>
    </lineage>
</organism>
<evidence type="ECO:0000259" key="2">
    <source>
        <dbReference type="Pfam" id="PF18917"/>
    </source>
</evidence>
<keyword evidence="1" id="KW-0472">Membrane</keyword>
<keyword evidence="1" id="KW-1133">Transmembrane helix</keyword>
<dbReference type="EMBL" id="JACRTK010000001">
    <property type="protein sequence ID" value="MBC8590025.1"/>
    <property type="molecule type" value="Genomic_DNA"/>
</dbReference>
<dbReference type="InterPro" id="IPR043726">
    <property type="entry name" value="LiaI-LiaF-like_TM1"/>
</dbReference>